<keyword evidence="1" id="KW-0040">ANK repeat</keyword>
<dbReference type="Gene3D" id="1.25.40.20">
    <property type="entry name" value="Ankyrin repeat-containing domain"/>
    <property type="match status" value="1"/>
</dbReference>
<name>A0ABV7QW39_9PSEU</name>
<dbReference type="Proteomes" id="UP001595764">
    <property type="component" value="Unassembled WGS sequence"/>
</dbReference>
<dbReference type="RefSeq" id="WP_377870068.1">
    <property type="nucleotide sequence ID" value="NZ_JBHMAY010000018.1"/>
</dbReference>
<protein>
    <submittedName>
        <fullName evidence="2">Ankyrin repeat domain-containing protein</fullName>
    </submittedName>
</protein>
<organism evidence="2 3">
    <name type="scientific">Amycolatopsis halotolerans</name>
    <dbReference type="NCBI Taxonomy" id="330083"/>
    <lineage>
        <taxon>Bacteria</taxon>
        <taxon>Bacillati</taxon>
        <taxon>Actinomycetota</taxon>
        <taxon>Actinomycetes</taxon>
        <taxon>Pseudonocardiales</taxon>
        <taxon>Pseudonocardiaceae</taxon>
        <taxon>Amycolatopsis</taxon>
    </lineage>
</organism>
<reference evidence="3" key="1">
    <citation type="journal article" date="2019" name="Int. J. Syst. Evol. Microbiol.">
        <title>The Global Catalogue of Microorganisms (GCM) 10K type strain sequencing project: providing services to taxonomists for standard genome sequencing and annotation.</title>
        <authorList>
            <consortium name="The Broad Institute Genomics Platform"/>
            <consortium name="The Broad Institute Genome Sequencing Center for Infectious Disease"/>
            <person name="Wu L."/>
            <person name="Ma J."/>
        </authorList>
    </citation>
    <scope>NUCLEOTIDE SEQUENCE [LARGE SCALE GENOMIC DNA]</scope>
    <source>
        <strain evidence="3">CGMCC 4.7682</strain>
    </source>
</reference>
<gene>
    <name evidence="2" type="ORF">ACFORO_38760</name>
</gene>
<evidence type="ECO:0000313" key="2">
    <source>
        <dbReference type="EMBL" id="MFC3516160.1"/>
    </source>
</evidence>
<sequence length="114" mass="12554">MVEYMTPAHIAVEMSDLPALRDLLDKGVDVNEECNGMTLLHHAIDAEGDGHVQTGNPLHVDVTAYLLARGADPLRRTTDSARVTAEEMAQGYGHWLALALIEAWKQQMSRRSGM</sequence>
<dbReference type="PROSITE" id="PS50088">
    <property type="entry name" value="ANK_REPEAT"/>
    <property type="match status" value="1"/>
</dbReference>
<dbReference type="SUPFAM" id="SSF48403">
    <property type="entry name" value="Ankyrin repeat"/>
    <property type="match status" value="1"/>
</dbReference>
<dbReference type="EMBL" id="JBHRWI010000060">
    <property type="protein sequence ID" value="MFC3516160.1"/>
    <property type="molecule type" value="Genomic_DNA"/>
</dbReference>
<evidence type="ECO:0000313" key="3">
    <source>
        <dbReference type="Proteomes" id="UP001595764"/>
    </source>
</evidence>
<dbReference type="SMART" id="SM00248">
    <property type="entry name" value="ANK"/>
    <property type="match status" value="2"/>
</dbReference>
<proteinExistence type="predicted"/>
<evidence type="ECO:0000256" key="1">
    <source>
        <dbReference type="PROSITE-ProRule" id="PRU00023"/>
    </source>
</evidence>
<keyword evidence="3" id="KW-1185">Reference proteome</keyword>
<dbReference type="InterPro" id="IPR036770">
    <property type="entry name" value="Ankyrin_rpt-contain_sf"/>
</dbReference>
<accession>A0ABV7QW39</accession>
<feature type="repeat" description="ANK" evidence="1">
    <location>
        <begin position="3"/>
        <end position="35"/>
    </location>
</feature>
<dbReference type="PROSITE" id="PS50297">
    <property type="entry name" value="ANK_REP_REGION"/>
    <property type="match status" value="1"/>
</dbReference>
<dbReference type="InterPro" id="IPR002110">
    <property type="entry name" value="Ankyrin_rpt"/>
</dbReference>
<comment type="caution">
    <text evidence="2">The sequence shown here is derived from an EMBL/GenBank/DDBJ whole genome shotgun (WGS) entry which is preliminary data.</text>
</comment>
<dbReference type="Pfam" id="PF12796">
    <property type="entry name" value="Ank_2"/>
    <property type="match status" value="1"/>
</dbReference>